<dbReference type="InterPro" id="IPR013083">
    <property type="entry name" value="Znf_RING/FYVE/PHD"/>
</dbReference>
<dbReference type="InterPro" id="IPR051031">
    <property type="entry name" value="RING-box_E3_Ubiquitin_Ligase"/>
</dbReference>
<evidence type="ECO:0000313" key="8">
    <source>
        <dbReference type="EMBL" id="KAF6234787.1"/>
    </source>
</evidence>
<dbReference type="GO" id="GO:0031145">
    <property type="term" value="P:anaphase-promoting complex-dependent catabolic process"/>
    <property type="evidence" value="ECO:0007669"/>
    <property type="project" value="InterPro"/>
</dbReference>
<evidence type="ECO:0000256" key="2">
    <source>
        <dbReference type="ARBA" id="ARBA00022771"/>
    </source>
</evidence>
<dbReference type="CDD" id="cd16456">
    <property type="entry name" value="RING-H2_APC11"/>
    <property type="match status" value="1"/>
</dbReference>
<comment type="caution">
    <text evidence="8">The sequence shown here is derived from an EMBL/GenBank/DDBJ whole genome shotgun (WGS) entry which is preliminary data.</text>
</comment>
<name>A0A8H6FU60_9LECA</name>
<dbReference type="GO" id="GO:0008270">
    <property type="term" value="F:zinc ion binding"/>
    <property type="evidence" value="ECO:0007669"/>
    <property type="project" value="UniProtKB-KW"/>
</dbReference>
<keyword evidence="3" id="KW-0833">Ubl conjugation pathway</keyword>
<keyword evidence="5" id="KW-0131">Cell cycle</keyword>
<evidence type="ECO:0000256" key="4">
    <source>
        <dbReference type="ARBA" id="ARBA00022833"/>
    </source>
</evidence>
<sequence length="296" mass="32702">MKVTIKEWNAVASWRWDMPEDDVCGICRVQFDGTCPTCKYPGDDCTLLIGKCGHSFHMSLRPRHVIPPPLRSTNPPNHHPTHPPAIPLPNPSTEDPINDDHDHDRDRQTESPAVLPPPNFQPVFTLLSNTGTSTTHHPNVYYVFSDDAPDADPITAAALQVLHPASATSSPTVDLQGGNAQGRKERYVLLDMDATGTKIESAQSMSPDWAVTSTELGPAPTWDRDGEGKQEGKEARGLMLRIEGMELRREEEGVVTKQGEETRLEELVEIYERQMAELRRVVDSGQGIRTGGESGR</sequence>
<dbReference type="GO" id="GO:0005680">
    <property type="term" value="C:anaphase-promoting complex"/>
    <property type="evidence" value="ECO:0007669"/>
    <property type="project" value="InterPro"/>
</dbReference>
<evidence type="ECO:0000256" key="5">
    <source>
        <dbReference type="ARBA" id="ARBA00023306"/>
    </source>
</evidence>
<dbReference type="Proteomes" id="UP000578531">
    <property type="component" value="Unassembled WGS sequence"/>
</dbReference>
<gene>
    <name evidence="8" type="ORF">HO173_007007</name>
</gene>
<dbReference type="InterPro" id="IPR024991">
    <property type="entry name" value="RING-H2_APC11"/>
</dbReference>
<dbReference type="Pfam" id="PF12861">
    <property type="entry name" value="zf-ANAPC11"/>
    <property type="match status" value="1"/>
</dbReference>
<keyword evidence="9" id="KW-1185">Reference proteome</keyword>
<feature type="compositionally biased region" description="Basic and acidic residues" evidence="6">
    <location>
        <begin position="98"/>
        <end position="109"/>
    </location>
</feature>
<dbReference type="Gene3D" id="2.60.270.60">
    <property type="match status" value="1"/>
</dbReference>
<evidence type="ECO:0000313" key="9">
    <source>
        <dbReference type="Proteomes" id="UP000578531"/>
    </source>
</evidence>
<evidence type="ECO:0000256" key="6">
    <source>
        <dbReference type="SAM" id="MobiDB-lite"/>
    </source>
</evidence>
<evidence type="ECO:0000256" key="3">
    <source>
        <dbReference type="ARBA" id="ARBA00022786"/>
    </source>
</evidence>
<dbReference type="RefSeq" id="XP_037164176.1">
    <property type="nucleotide sequence ID" value="XM_037308912.1"/>
</dbReference>
<dbReference type="EMBL" id="JACCJC010000028">
    <property type="protein sequence ID" value="KAF6234787.1"/>
    <property type="molecule type" value="Genomic_DNA"/>
</dbReference>
<evidence type="ECO:0000259" key="7">
    <source>
        <dbReference type="Pfam" id="PF12861"/>
    </source>
</evidence>
<dbReference type="SUPFAM" id="SSF57850">
    <property type="entry name" value="RING/U-box"/>
    <property type="match status" value="1"/>
</dbReference>
<accession>A0A8H6FU60</accession>
<dbReference type="AlphaFoldDB" id="A0A8H6FU60"/>
<dbReference type="Gene3D" id="3.30.40.10">
    <property type="entry name" value="Zinc/RING finger domain, C3HC4 (zinc finger)"/>
    <property type="match status" value="1"/>
</dbReference>
<keyword evidence="2" id="KW-0863">Zinc-finger</keyword>
<proteinExistence type="predicted"/>
<keyword evidence="1" id="KW-0479">Metal-binding</keyword>
<dbReference type="OrthoDB" id="1681166at2759"/>
<keyword evidence="4" id="KW-0862">Zinc</keyword>
<reference evidence="8 9" key="1">
    <citation type="journal article" date="2020" name="Genomics">
        <title>Complete, high-quality genomes from long-read metagenomic sequencing of two wolf lichen thalli reveals enigmatic genome architecture.</title>
        <authorList>
            <person name="McKenzie S.K."/>
            <person name="Walston R.F."/>
            <person name="Allen J.L."/>
        </authorList>
    </citation>
    <scope>NUCLEOTIDE SEQUENCE [LARGE SCALE GENOMIC DNA]</scope>
    <source>
        <strain evidence="8">WasteWater2</strain>
    </source>
</reference>
<organism evidence="8 9">
    <name type="scientific">Letharia columbiana</name>
    <dbReference type="NCBI Taxonomy" id="112416"/>
    <lineage>
        <taxon>Eukaryota</taxon>
        <taxon>Fungi</taxon>
        <taxon>Dikarya</taxon>
        <taxon>Ascomycota</taxon>
        <taxon>Pezizomycotina</taxon>
        <taxon>Lecanoromycetes</taxon>
        <taxon>OSLEUM clade</taxon>
        <taxon>Lecanoromycetidae</taxon>
        <taxon>Lecanorales</taxon>
        <taxon>Lecanorineae</taxon>
        <taxon>Parmeliaceae</taxon>
        <taxon>Letharia</taxon>
    </lineage>
</organism>
<feature type="domain" description="Anaphase-promoting complex subunit 11 RING-H2 finger" evidence="7">
    <location>
        <begin position="21"/>
        <end position="58"/>
    </location>
</feature>
<feature type="region of interest" description="Disordered" evidence="6">
    <location>
        <begin position="63"/>
        <end position="121"/>
    </location>
</feature>
<dbReference type="GO" id="GO:0097602">
    <property type="term" value="F:cullin family protein binding"/>
    <property type="evidence" value="ECO:0007669"/>
    <property type="project" value="InterPro"/>
</dbReference>
<dbReference type="PANTHER" id="PTHR11210">
    <property type="entry name" value="RING BOX"/>
    <property type="match status" value="1"/>
</dbReference>
<dbReference type="GO" id="GO:0061630">
    <property type="term" value="F:ubiquitin protein ligase activity"/>
    <property type="evidence" value="ECO:0007669"/>
    <property type="project" value="InterPro"/>
</dbReference>
<evidence type="ECO:0000256" key="1">
    <source>
        <dbReference type="ARBA" id="ARBA00022723"/>
    </source>
</evidence>
<protein>
    <recommendedName>
        <fullName evidence="7">Anaphase-promoting complex subunit 11 RING-H2 finger domain-containing protein</fullName>
    </recommendedName>
</protein>
<dbReference type="GeneID" id="59288664"/>